<dbReference type="PROSITE" id="PS00059">
    <property type="entry name" value="ADH_ZINC"/>
    <property type="match status" value="1"/>
</dbReference>
<dbReference type="EC" id="1.1.1.14" evidence="8"/>
<evidence type="ECO:0000259" key="7">
    <source>
        <dbReference type="SMART" id="SM00829"/>
    </source>
</evidence>
<dbReference type="SUPFAM" id="SSF50129">
    <property type="entry name" value="GroES-like"/>
    <property type="match status" value="1"/>
</dbReference>
<dbReference type="InterPro" id="IPR036291">
    <property type="entry name" value="NAD(P)-bd_dom_sf"/>
</dbReference>
<dbReference type="RefSeq" id="WP_309797931.1">
    <property type="nucleotide sequence ID" value="NZ_BAAAHY010000005.1"/>
</dbReference>
<name>A0ABU1JDM5_9MICC</name>
<accession>A0ABU1JDM5</accession>
<dbReference type="Gene3D" id="3.40.50.720">
    <property type="entry name" value="NAD(P)-binding Rossmann-like Domain"/>
    <property type="match status" value="1"/>
</dbReference>
<evidence type="ECO:0000256" key="4">
    <source>
        <dbReference type="ARBA" id="ARBA00022833"/>
    </source>
</evidence>
<proteinExistence type="inferred from homology"/>
<gene>
    <name evidence="8" type="ORF">JOE69_001779</name>
</gene>
<evidence type="ECO:0000256" key="2">
    <source>
        <dbReference type="ARBA" id="ARBA00008072"/>
    </source>
</evidence>
<dbReference type="CDD" id="cd05285">
    <property type="entry name" value="sorbitol_DH"/>
    <property type="match status" value="1"/>
</dbReference>
<feature type="domain" description="Enoyl reductase (ER)" evidence="7">
    <location>
        <begin position="17"/>
        <end position="340"/>
    </location>
</feature>
<comment type="similarity">
    <text evidence="2 6">Belongs to the zinc-containing alcohol dehydrogenase family.</text>
</comment>
<evidence type="ECO:0000313" key="8">
    <source>
        <dbReference type="EMBL" id="MDR6269541.1"/>
    </source>
</evidence>
<keyword evidence="3 6" id="KW-0479">Metal-binding</keyword>
<dbReference type="Pfam" id="PF08240">
    <property type="entry name" value="ADH_N"/>
    <property type="match status" value="1"/>
</dbReference>
<evidence type="ECO:0000256" key="3">
    <source>
        <dbReference type="ARBA" id="ARBA00022723"/>
    </source>
</evidence>
<evidence type="ECO:0000313" key="9">
    <source>
        <dbReference type="Proteomes" id="UP001185069"/>
    </source>
</evidence>
<dbReference type="InterPro" id="IPR002328">
    <property type="entry name" value="ADH_Zn_CS"/>
</dbReference>
<evidence type="ECO:0000256" key="6">
    <source>
        <dbReference type="RuleBase" id="RU361277"/>
    </source>
</evidence>
<sequence length="346" mass="36166">MPLELPTTMTASVLTPGLELVLEQRQVPVPDADQVLVQVSSVGVCGSDVHYFREGRIGDFVVDAPIVLGHEAAGTIVAVGSAVTPARIGERVSIEPQRPSFDSAQTLAGHYNLDPQMEFYATPPVDGAFAEFVLIQSVFAHRVPESVSDDAAALVEPLSVGIAAARKAALDPADRVLISGAGPIGLIMAQVARAYGAREVVVTDLDPARLALARQLGADAAFDPRETDLSAEPRFSVFFDASGAPAAVRSGLRSLAPAGRAVLIGMGSDDYALPISVIQNRELSVTGVFRYANTWPTAISLVERGAIDLDALVSGHFGLDQVRQALETAGSSGVLKNIVVPGRGTP</sequence>
<keyword evidence="9" id="KW-1185">Reference proteome</keyword>
<dbReference type="GO" id="GO:0003939">
    <property type="term" value="F:L-iditol 2-dehydrogenase (NAD+) activity"/>
    <property type="evidence" value="ECO:0007669"/>
    <property type="project" value="UniProtKB-EC"/>
</dbReference>
<keyword evidence="5 8" id="KW-0560">Oxidoreductase</keyword>
<keyword evidence="4 6" id="KW-0862">Zinc</keyword>
<dbReference type="SMART" id="SM00829">
    <property type="entry name" value="PKS_ER"/>
    <property type="match status" value="1"/>
</dbReference>
<organism evidence="8 9">
    <name type="scientific">Arthrobacter russicus</name>
    <dbReference type="NCBI Taxonomy" id="172040"/>
    <lineage>
        <taxon>Bacteria</taxon>
        <taxon>Bacillati</taxon>
        <taxon>Actinomycetota</taxon>
        <taxon>Actinomycetes</taxon>
        <taxon>Micrococcales</taxon>
        <taxon>Micrococcaceae</taxon>
        <taxon>Arthrobacter</taxon>
    </lineage>
</organism>
<comment type="caution">
    <text evidence="8">The sequence shown here is derived from an EMBL/GenBank/DDBJ whole genome shotgun (WGS) entry which is preliminary data.</text>
</comment>
<dbReference type="SUPFAM" id="SSF51735">
    <property type="entry name" value="NAD(P)-binding Rossmann-fold domains"/>
    <property type="match status" value="1"/>
</dbReference>
<dbReference type="InterPro" id="IPR013154">
    <property type="entry name" value="ADH-like_N"/>
</dbReference>
<evidence type="ECO:0000256" key="5">
    <source>
        <dbReference type="ARBA" id="ARBA00023002"/>
    </source>
</evidence>
<protein>
    <submittedName>
        <fullName evidence="8">L-iditol 2-dehydrogenase</fullName>
        <ecNumber evidence="8">1.1.1.14</ecNumber>
    </submittedName>
</protein>
<dbReference type="Gene3D" id="3.90.180.10">
    <property type="entry name" value="Medium-chain alcohol dehydrogenases, catalytic domain"/>
    <property type="match status" value="1"/>
</dbReference>
<dbReference type="PANTHER" id="PTHR43161">
    <property type="entry name" value="SORBITOL DEHYDROGENASE"/>
    <property type="match status" value="1"/>
</dbReference>
<dbReference type="Proteomes" id="UP001185069">
    <property type="component" value="Unassembled WGS sequence"/>
</dbReference>
<dbReference type="Pfam" id="PF00107">
    <property type="entry name" value="ADH_zinc_N"/>
    <property type="match status" value="1"/>
</dbReference>
<comment type="cofactor">
    <cofactor evidence="1 6">
        <name>Zn(2+)</name>
        <dbReference type="ChEBI" id="CHEBI:29105"/>
    </cofactor>
</comment>
<dbReference type="InterPro" id="IPR020843">
    <property type="entry name" value="ER"/>
</dbReference>
<reference evidence="8 9" key="1">
    <citation type="submission" date="2023-07" db="EMBL/GenBank/DDBJ databases">
        <title>Sequencing the genomes of 1000 actinobacteria strains.</title>
        <authorList>
            <person name="Klenk H.-P."/>
        </authorList>
    </citation>
    <scope>NUCLEOTIDE SEQUENCE [LARGE SCALE GENOMIC DNA]</scope>
    <source>
        <strain evidence="8 9">DSM 14555</strain>
    </source>
</reference>
<evidence type="ECO:0000256" key="1">
    <source>
        <dbReference type="ARBA" id="ARBA00001947"/>
    </source>
</evidence>
<dbReference type="InterPro" id="IPR045306">
    <property type="entry name" value="SDH-like"/>
</dbReference>
<dbReference type="InterPro" id="IPR011032">
    <property type="entry name" value="GroES-like_sf"/>
</dbReference>
<dbReference type="EMBL" id="JAVDQF010000001">
    <property type="protein sequence ID" value="MDR6269541.1"/>
    <property type="molecule type" value="Genomic_DNA"/>
</dbReference>
<dbReference type="PANTHER" id="PTHR43161:SF9">
    <property type="entry name" value="SORBITOL DEHYDROGENASE"/>
    <property type="match status" value="1"/>
</dbReference>
<dbReference type="InterPro" id="IPR013149">
    <property type="entry name" value="ADH-like_C"/>
</dbReference>